<protein>
    <submittedName>
        <fullName evidence="2">Uncharacterized protein</fullName>
    </submittedName>
</protein>
<feature type="region of interest" description="Disordered" evidence="1">
    <location>
        <begin position="27"/>
        <end position="66"/>
    </location>
</feature>
<sequence>MWTNCMFPKLKQFFEECMLPEIADPRIPRGLKAPQGGNDELAGRLPGEGALTTAFLHDHPGSDQAD</sequence>
<gene>
    <name evidence="2" type="ORF">PR048_007595</name>
</gene>
<evidence type="ECO:0000313" key="2">
    <source>
        <dbReference type="EMBL" id="KAJ8888108.1"/>
    </source>
</evidence>
<name>A0ABQ9HUP3_9NEOP</name>
<accession>A0ABQ9HUP3</accession>
<dbReference type="Proteomes" id="UP001159363">
    <property type="component" value="Chromosome 3"/>
</dbReference>
<evidence type="ECO:0000313" key="3">
    <source>
        <dbReference type="Proteomes" id="UP001159363"/>
    </source>
</evidence>
<evidence type="ECO:0000256" key="1">
    <source>
        <dbReference type="SAM" id="MobiDB-lite"/>
    </source>
</evidence>
<comment type="caution">
    <text evidence="2">The sequence shown here is derived from an EMBL/GenBank/DDBJ whole genome shotgun (WGS) entry which is preliminary data.</text>
</comment>
<feature type="compositionally biased region" description="Basic and acidic residues" evidence="1">
    <location>
        <begin position="56"/>
        <end position="66"/>
    </location>
</feature>
<organism evidence="2 3">
    <name type="scientific">Dryococelus australis</name>
    <dbReference type="NCBI Taxonomy" id="614101"/>
    <lineage>
        <taxon>Eukaryota</taxon>
        <taxon>Metazoa</taxon>
        <taxon>Ecdysozoa</taxon>
        <taxon>Arthropoda</taxon>
        <taxon>Hexapoda</taxon>
        <taxon>Insecta</taxon>
        <taxon>Pterygota</taxon>
        <taxon>Neoptera</taxon>
        <taxon>Polyneoptera</taxon>
        <taxon>Phasmatodea</taxon>
        <taxon>Verophasmatodea</taxon>
        <taxon>Anareolatae</taxon>
        <taxon>Phasmatidae</taxon>
        <taxon>Eurycanthinae</taxon>
        <taxon>Dryococelus</taxon>
    </lineage>
</organism>
<keyword evidence="3" id="KW-1185">Reference proteome</keyword>
<proteinExistence type="predicted"/>
<reference evidence="2 3" key="1">
    <citation type="submission" date="2023-02" db="EMBL/GenBank/DDBJ databases">
        <title>LHISI_Scaffold_Assembly.</title>
        <authorList>
            <person name="Stuart O.P."/>
            <person name="Cleave R."/>
            <person name="Magrath M.J.L."/>
            <person name="Mikheyev A.S."/>
        </authorList>
    </citation>
    <scope>NUCLEOTIDE SEQUENCE [LARGE SCALE GENOMIC DNA]</scope>
    <source>
        <strain evidence="2">Daus_M_001</strain>
        <tissue evidence="2">Leg muscle</tissue>
    </source>
</reference>
<dbReference type="EMBL" id="JARBHB010000003">
    <property type="protein sequence ID" value="KAJ8888108.1"/>
    <property type="molecule type" value="Genomic_DNA"/>
</dbReference>